<accession>A0A9P4U150</accession>
<dbReference type="InterPro" id="IPR050789">
    <property type="entry name" value="Diverse_Enzym_Activities"/>
</dbReference>
<evidence type="ECO:0000313" key="3">
    <source>
        <dbReference type="Proteomes" id="UP000800235"/>
    </source>
</evidence>
<dbReference type="Pfam" id="PF00144">
    <property type="entry name" value="Beta-lactamase"/>
    <property type="match status" value="1"/>
</dbReference>
<proteinExistence type="predicted"/>
<reference evidence="2" key="1">
    <citation type="journal article" date="2020" name="Stud. Mycol.">
        <title>101 Dothideomycetes genomes: a test case for predicting lifestyles and emergence of pathogens.</title>
        <authorList>
            <person name="Haridas S."/>
            <person name="Albert R."/>
            <person name="Binder M."/>
            <person name="Bloem J."/>
            <person name="Labutti K."/>
            <person name="Salamov A."/>
            <person name="Andreopoulos B."/>
            <person name="Baker S."/>
            <person name="Barry K."/>
            <person name="Bills G."/>
            <person name="Bluhm B."/>
            <person name="Cannon C."/>
            <person name="Castanera R."/>
            <person name="Culley D."/>
            <person name="Daum C."/>
            <person name="Ezra D."/>
            <person name="Gonzalez J."/>
            <person name="Henrissat B."/>
            <person name="Kuo A."/>
            <person name="Liang C."/>
            <person name="Lipzen A."/>
            <person name="Lutzoni F."/>
            <person name="Magnuson J."/>
            <person name="Mondo S."/>
            <person name="Nolan M."/>
            <person name="Ohm R."/>
            <person name="Pangilinan J."/>
            <person name="Park H.-J."/>
            <person name="Ramirez L."/>
            <person name="Alfaro M."/>
            <person name="Sun H."/>
            <person name="Tritt A."/>
            <person name="Yoshinaga Y."/>
            <person name="Zwiers L.-H."/>
            <person name="Turgeon B."/>
            <person name="Goodwin S."/>
            <person name="Spatafora J."/>
            <person name="Crous P."/>
            <person name="Grigoriev I."/>
        </authorList>
    </citation>
    <scope>NUCLEOTIDE SEQUENCE</scope>
    <source>
        <strain evidence="2">CBS 130266</strain>
    </source>
</reference>
<feature type="domain" description="Beta-lactamase-related" evidence="1">
    <location>
        <begin position="6"/>
        <end position="75"/>
    </location>
</feature>
<comment type="caution">
    <text evidence="2">The sequence shown here is derived from an EMBL/GenBank/DDBJ whole genome shotgun (WGS) entry which is preliminary data.</text>
</comment>
<dbReference type="PANTHER" id="PTHR43283:SF3">
    <property type="entry name" value="BETA-LACTAMASE FAMILY PROTEIN (AFU_ORTHOLOGUE AFUA_5G07500)"/>
    <property type="match status" value="1"/>
</dbReference>
<name>A0A9P4U150_9PEZI</name>
<dbReference type="InterPro" id="IPR012338">
    <property type="entry name" value="Beta-lactam/transpept-like"/>
</dbReference>
<dbReference type="EMBL" id="MU007025">
    <property type="protein sequence ID" value="KAF2432638.1"/>
    <property type="molecule type" value="Genomic_DNA"/>
</dbReference>
<keyword evidence="3" id="KW-1185">Reference proteome</keyword>
<dbReference type="InterPro" id="IPR001466">
    <property type="entry name" value="Beta-lactam-related"/>
</dbReference>
<evidence type="ECO:0000259" key="1">
    <source>
        <dbReference type="Pfam" id="PF00144"/>
    </source>
</evidence>
<dbReference type="Gene3D" id="3.40.710.10">
    <property type="entry name" value="DD-peptidase/beta-lactamase superfamily"/>
    <property type="match status" value="1"/>
</dbReference>
<dbReference type="SUPFAM" id="SSF56601">
    <property type="entry name" value="beta-lactamase/transpeptidase-like"/>
    <property type="match status" value="1"/>
</dbReference>
<dbReference type="Proteomes" id="UP000800235">
    <property type="component" value="Unassembled WGS sequence"/>
</dbReference>
<protein>
    <recommendedName>
        <fullName evidence="1">Beta-lactamase-related domain-containing protein</fullName>
    </recommendedName>
</protein>
<gene>
    <name evidence="2" type="ORF">EJ08DRAFT_695391</name>
</gene>
<sequence length="115" mass="12699">MACDQYHLGSNTKAMTAVLIAKYIEEGKLSWNWTLARVLPQWRERMKLPYQNVTIAQLASHHSGFTDAAALKWVQDSGIDPKEGAAAQNNASAVDGRLLFVEQAFNVTPTSLPVQ</sequence>
<dbReference type="PANTHER" id="PTHR43283">
    <property type="entry name" value="BETA-LACTAMASE-RELATED"/>
    <property type="match status" value="1"/>
</dbReference>
<evidence type="ECO:0000313" key="2">
    <source>
        <dbReference type="EMBL" id="KAF2432638.1"/>
    </source>
</evidence>
<organism evidence="2 3">
    <name type="scientific">Tothia fuscella</name>
    <dbReference type="NCBI Taxonomy" id="1048955"/>
    <lineage>
        <taxon>Eukaryota</taxon>
        <taxon>Fungi</taxon>
        <taxon>Dikarya</taxon>
        <taxon>Ascomycota</taxon>
        <taxon>Pezizomycotina</taxon>
        <taxon>Dothideomycetes</taxon>
        <taxon>Pleosporomycetidae</taxon>
        <taxon>Venturiales</taxon>
        <taxon>Cylindrosympodiaceae</taxon>
        <taxon>Tothia</taxon>
    </lineage>
</organism>
<dbReference type="AlphaFoldDB" id="A0A9P4U150"/>
<dbReference type="OrthoDB" id="5946976at2759"/>